<dbReference type="Proteomes" id="UP000298133">
    <property type="component" value="Unassembled WGS sequence"/>
</dbReference>
<dbReference type="EMBL" id="SPIA01000001">
    <property type="protein sequence ID" value="TFH69151.1"/>
    <property type="molecule type" value="Genomic_DNA"/>
</dbReference>
<accession>A0A4Y8ULL8</accession>
<keyword evidence="1" id="KW-0732">Signal</keyword>
<keyword evidence="3" id="KW-1185">Reference proteome</keyword>
<organism evidence="2 3">
    <name type="scientific">Gammaproteobacteria bacterium LSUCC0057</name>
    <dbReference type="NCBI Taxonomy" id="2559237"/>
    <lineage>
        <taxon>Bacteria</taxon>
        <taxon>Pseudomonadati</taxon>
        <taxon>Pseudomonadota</taxon>
        <taxon>Gammaproteobacteria</taxon>
        <taxon>Cellvibrionales</taxon>
        <taxon>Porticoccaceae</taxon>
        <taxon>SAR92 clade</taxon>
    </lineage>
</organism>
<comment type="caution">
    <text evidence="2">The sequence shown here is derived from an EMBL/GenBank/DDBJ whole genome shotgun (WGS) entry which is preliminary data.</text>
</comment>
<evidence type="ECO:0000313" key="3">
    <source>
        <dbReference type="Proteomes" id="UP000298133"/>
    </source>
</evidence>
<reference evidence="2 3" key="1">
    <citation type="submission" date="2019-03" db="EMBL/GenBank/DDBJ databases">
        <title>Draft genome of Gammaproteobacteria bacterium LSUCC0057, a member of the SAR92 clade.</title>
        <authorList>
            <person name="Lanclos V.C."/>
            <person name="Doiron C."/>
            <person name="Henson M.W."/>
            <person name="Thrash J.C."/>
        </authorList>
    </citation>
    <scope>NUCLEOTIDE SEQUENCE [LARGE SCALE GENOMIC DNA]</scope>
    <source>
        <strain evidence="2 3">LSUCC0057</strain>
    </source>
</reference>
<proteinExistence type="predicted"/>
<dbReference type="AlphaFoldDB" id="A0A4Y8ULL8"/>
<name>A0A4Y8ULL8_9GAMM</name>
<feature type="signal peptide" evidence="1">
    <location>
        <begin position="1"/>
        <end position="25"/>
    </location>
</feature>
<dbReference type="Pfam" id="PF10972">
    <property type="entry name" value="CsiV"/>
    <property type="match status" value="1"/>
</dbReference>
<feature type="chain" id="PRO_5021430129" evidence="1">
    <location>
        <begin position="26"/>
        <end position="482"/>
    </location>
</feature>
<evidence type="ECO:0000256" key="1">
    <source>
        <dbReference type="SAM" id="SignalP"/>
    </source>
</evidence>
<evidence type="ECO:0000313" key="2">
    <source>
        <dbReference type="EMBL" id="TFH69151.1"/>
    </source>
</evidence>
<dbReference type="OrthoDB" id="5566524at2"/>
<dbReference type="InterPro" id="IPR021241">
    <property type="entry name" value="CsiV"/>
</dbReference>
<gene>
    <name evidence="2" type="ORF">E3W66_04270</name>
</gene>
<protein>
    <submittedName>
        <fullName evidence="2">Uncharacterized protein</fullName>
    </submittedName>
</protein>
<sequence>MPRLFDAPGAALVAAALLGLPVAVAQPDPATIVINERSYPLHPEQSTPPWLQIEVVILRHTGAVDERASRPVNLSYPEPLLVLTDPEQIAAERAAAAQQRGLELLGERLTTQPHNRWQAALITDLTTLYDPFFDPEQQPSAVADQPTAAPAVVPLDEPPQPPRIDFSQLQIEPAFWQLRQSQLTLRDSARAIARDDSYELLSHFGWRQPSDESSAWIAVRGGDKVLDRHPLEGALRLVKSRFHHLETALWWAQLELEQHDATQAEPAIAIAAELDALLTPPLALPLLPEQLSAPSSDAEADSEQPRWSLGRALLTAPSNMAWTPPVTPLQRWTLNQSPFKLTTRILTAPYRDQPLAVANGYRDLLAALQDQPPATALAATADQTELPASPAEPAAPLTQEVNSLLESEQSVEVASQQPLPPRLLVEQLWTVQERRRVEAGNDYYIDHPVLGIIVRVSEVAPHYTTLPGVELPAGLTELATPP</sequence>